<dbReference type="HOGENOM" id="CLU_3372025_0_0_10"/>
<name>U6RIG0_9BACT</name>
<dbReference type="STRING" id="1121098.HMPREF1534_01223"/>
<reference evidence="1 2" key="1">
    <citation type="submission" date="2013-04" db="EMBL/GenBank/DDBJ databases">
        <title>The Genome Sequence of Bacteroides massiliensis DSM 17679.</title>
        <authorList>
            <consortium name="The Broad Institute Genomics Platform"/>
            <person name="Earl A."/>
            <person name="Ward D."/>
            <person name="Feldgarden M."/>
            <person name="Gevers D."/>
            <person name="Martens E."/>
            <person name="Fenner L."/>
            <person name="Roux V."/>
            <person name="Mallet M.N."/>
            <person name="Raoult D."/>
            <person name="Walker B."/>
            <person name="Young S."/>
            <person name="Zeng Q."/>
            <person name="Gargeya S."/>
            <person name="Fitzgerald M."/>
            <person name="Haas B."/>
            <person name="Abouelleil A."/>
            <person name="Allen A.W."/>
            <person name="Alvarado L."/>
            <person name="Arachchi H.M."/>
            <person name="Berlin A.M."/>
            <person name="Chapman S.B."/>
            <person name="Gainer-Dewar J."/>
            <person name="Goldberg J."/>
            <person name="Griggs A."/>
            <person name="Gujja S."/>
            <person name="Hansen M."/>
            <person name="Howarth C."/>
            <person name="Imamovic A."/>
            <person name="Ireland A."/>
            <person name="Larimer J."/>
            <person name="McCowan C."/>
            <person name="Murphy C."/>
            <person name="Pearson M."/>
            <person name="Poon T.W."/>
            <person name="Priest M."/>
            <person name="Roberts A."/>
            <person name="Saif S."/>
            <person name="Shea T."/>
            <person name="Sisk P."/>
            <person name="Sykes S."/>
            <person name="Wortman J."/>
            <person name="Nusbaum C."/>
            <person name="Birren B."/>
        </authorList>
    </citation>
    <scope>NUCLEOTIDE SEQUENCE [LARGE SCALE GENOMIC DNA]</scope>
    <source>
        <strain evidence="2">B84634 / Timone 84634 / DSM 17679 / JCM 13223</strain>
    </source>
</reference>
<dbReference type="AlphaFoldDB" id="U6RIG0"/>
<evidence type="ECO:0000313" key="1">
    <source>
        <dbReference type="EMBL" id="EOA56305.1"/>
    </source>
</evidence>
<protein>
    <submittedName>
        <fullName evidence="1">Uncharacterized protein</fullName>
    </submittedName>
</protein>
<comment type="caution">
    <text evidence="1">The sequence shown here is derived from an EMBL/GenBank/DDBJ whole genome shotgun (WGS) entry which is preliminary data.</text>
</comment>
<proteinExistence type="predicted"/>
<evidence type="ECO:0000313" key="2">
    <source>
        <dbReference type="Proteomes" id="UP000017831"/>
    </source>
</evidence>
<dbReference type="EMBL" id="AQHY01000013">
    <property type="protein sequence ID" value="EOA56305.1"/>
    <property type="molecule type" value="Genomic_DNA"/>
</dbReference>
<gene>
    <name evidence="1" type="ORF">HMPREF1534_01223</name>
</gene>
<accession>U6RIG0</accession>
<keyword evidence="2" id="KW-1185">Reference proteome</keyword>
<sequence>MWKAIHFIASNEMDGFCVELCLMGLTPWAFGKVM</sequence>
<organism evidence="1 2">
    <name type="scientific">Phocaeicola massiliensis B84634 = Timone 84634 = DSM 17679 = JCM 13223</name>
    <dbReference type="NCBI Taxonomy" id="1121098"/>
    <lineage>
        <taxon>Bacteria</taxon>
        <taxon>Pseudomonadati</taxon>
        <taxon>Bacteroidota</taxon>
        <taxon>Bacteroidia</taxon>
        <taxon>Bacteroidales</taxon>
        <taxon>Bacteroidaceae</taxon>
        <taxon>Phocaeicola</taxon>
    </lineage>
</organism>
<dbReference type="Proteomes" id="UP000017831">
    <property type="component" value="Unassembled WGS sequence"/>
</dbReference>